<dbReference type="EMBL" id="JARWAK010000008">
    <property type="protein sequence ID" value="MDR5867309.1"/>
    <property type="molecule type" value="Genomic_DNA"/>
</dbReference>
<gene>
    <name evidence="2" type="ORF">QC818_10955</name>
</gene>
<sequence length="593" mass="64249">MGRGRILVDNGAGHYTVEVMEDRSRANARRTLAEQRVSALDGRIGELETNLAAAQSDVDAAADDRDQAIADYQAALAGGGEPDAELRQALTETAEALLAATATRDAIAADIRALKAERLALQRRIDLIDALPALRQVDAWCADYSEGLGGEVATAEVPGEIGQLLVRPGFDDGAAWSASSDGAIQPALSGTPAGVFYSLAMLPGWQKWRPTFRIATIDALNNDLCDITLDAASSSQQGLNVNAQSAYADVPIYYMNCHGDAFEVGDRVLVAFSGNTDAPMVVGFESNPRRCDGLWFYPRMAMADDPSKYVEVAPQLYWDGEDYTIQESQVTEYAVDAINQLNDDGNTVVPWTIDSIAHTFSETVADAGGATSAPDIDVTLDRDLTQSYESHFYAVDENTYGRRYSQDVTDTLTVTVDFTYDGLAVAISMDTSFSISLIKDTQHGTLNMGSEPRTVTDTPVPSEPIVQESPPRSYAATITVNGTVFDCHVSDNVDSEGDVILGTWYGAYGYKQHYSTGTLSTDVVVSTDDDHLLVTLAHYDYAPALERTIPYLYTFKVYKDGVTAPERVIAPSSHKQQIAANTDLSYSEIYRTI</sequence>
<proteinExistence type="predicted"/>
<keyword evidence="3" id="KW-1185">Reference proteome</keyword>
<evidence type="ECO:0000256" key="1">
    <source>
        <dbReference type="SAM" id="MobiDB-lite"/>
    </source>
</evidence>
<dbReference type="RefSeq" id="WP_309652902.1">
    <property type="nucleotide sequence ID" value="NZ_JARWAK010000008.1"/>
</dbReference>
<evidence type="ECO:0000313" key="3">
    <source>
        <dbReference type="Proteomes" id="UP001264519"/>
    </source>
</evidence>
<organism evidence="2 3">
    <name type="scientific">Halomonas koreensis</name>
    <dbReference type="NCBI Taxonomy" id="245385"/>
    <lineage>
        <taxon>Bacteria</taxon>
        <taxon>Pseudomonadati</taxon>
        <taxon>Pseudomonadota</taxon>
        <taxon>Gammaproteobacteria</taxon>
        <taxon>Oceanospirillales</taxon>
        <taxon>Halomonadaceae</taxon>
        <taxon>Halomonas</taxon>
    </lineage>
</organism>
<protein>
    <submittedName>
        <fullName evidence="2">Uncharacterized protein</fullName>
    </submittedName>
</protein>
<reference evidence="2 3" key="1">
    <citation type="submission" date="2023-04" db="EMBL/GenBank/DDBJ databases">
        <title>A long-awaited taxogenomic arrangement of the family Halomonadaceae.</title>
        <authorList>
            <person name="De La Haba R."/>
            <person name="Chuvochina M."/>
            <person name="Wittouck S."/>
            <person name="Arahal D.R."/>
            <person name="Sanchez-Porro C."/>
            <person name="Hugenholtz P."/>
            <person name="Ventosa A."/>
        </authorList>
    </citation>
    <scope>NUCLEOTIDE SEQUENCE [LARGE SCALE GENOMIC DNA]</scope>
    <source>
        <strain evidence="2 3">DSM 23530</strain>
    </source>
</reference>
<accession>A0ABU1G338</accession>
<dbReference type="Proteomes" id="UP001264519">
    <property type="component" value="Unassembled WGS sequence"/>
</dbReference>
<name>A0ABU1G338_9GAMM</name>
<feature type="region of interest" description="Disordered" evidence="1">
    <location>
        <begin position="446"/>
        <end position="471"/>
    </location>
</feature>
<feature type="compositionally biased region" description="Polar residues" evidence="1">
    <location>
        <begin position="446"/>
        <end position="459"/>
    </location>
</feature>
<comment type="caution">
    <text evidence="2">The sequence shown here is derived from an EMBL/GenBank/DDBJ whole genome shotgun (WGS) entry which is preliminary data.</text>
</comment>
<evidence type="ECO:0000313" key="2">
    <source>
        <dbReference type="EMBL" id="MDR5867309.1"/>
    </source>
</evidence>